<sequence>MKILFIIIILYLISGPVDSSDVNGYSGGSVTIISGIQCYGNFGSFRIFTSTDRLRWLSGRCLAYHMEGLGAIPSH</sequence>
<keyword evidence="3" id="KW-1185">Reference proteome</keyword>
<evidence type="ECO:0000313" key="2">
    <source>
        <dbReference type="EMBL" id="KAK3518662.1"/>
    </source>
</evidence>
<feature type="signal peptide" evidence="1">
    <location>
        <begin position="1"/>
        <end position="19"/>
    </location>
</feature>
<proteinExistence type="predicted"/>
<evidence type="ECO:0000313" key="3">
    <source>
        <dbReference type="Proteomes" id="UP001274896"/>
    </source>
</evidence>
<keyword evidence="1" id="KW-0732">Signal</keyword>
<dbReference type="Proteomes" id="UP001274896">
    <property type="component" value="Unassembled WGS sequence"/>
</dbReference>
<reference evidence="2" key="1">
    <citation type="submission" date="2023-06" db="EMBL/GenBank/DDBJ databases">
        <title>Male Hemibagrus guttatus genome.</title>
        <authorList>
            <person name="Bian C."/>
        </authorList>
    </citation>
    <scope>NUCLEOTIDE SEQUENCE</scope>
    <source>
        <strain evidence="2">Male_cb2023</strain>
        <tissue evidence="2">Muscle</tissue>
    </source>
</reference>
<evidence type="ECO:0000256" key="1">
    <source>
        <dbReference type="SAM" id="SignalP"/>
    </source>
</evidence>
<dbReference type="EMBL" id="JAUCMX010000017">
    <property type="protein sequence ID" value="KAK3518662.1"/>
    <property type="molecule type" value="Genomic_DNA"/>
</dbReference>
<dbReference type="AlphaFoldDB" id="A0AAE0QDQ8"/>
<feature type="chain" id="PRO_5041967368" evidence="1">
    <location>
        <begin position="20"/>
        <end position="75"/>
    </location>
</feature>
<comment type="caution">
    <text evidence="2">The sequence shown here is derived from an EMBL/GenBank/DDBJ whole genome shotgun (WGS) entry which is preliminary data.</text>
</comment>
<accession>A0AAE0QDQ8</accession>
<gene>
    <name evidence="2" type="ORF">QTP70_007163</name>
</gene>
<protein>
    <submittedName>
        <fullName evidence="2">Uncharacterized protein</fullName>
    </submittedName>
</protein>
<organism evidence="2 3">
    <name type="scientific">Hemibagrus guttatus</name>
    <dbReference type="NCBI Taxonomy" id="175788"/>
    <lineage>
        <taxon>Eukaryota</taxon>
        <taxon>Metazoa</taxon>
        <taxon>Chordata</taxon>
        <taxon>Craniata</taxon>
        <taxon>Vertebrata</taxon>
        <taxon>Euteleostomi</taxon>
        <taxon>Actinopterygii</taxon>
        <taxon>Neopterygii</taxon>
        <taxon>Teleostei</taxon>
        <taxon>Ostariophysi</taxon>
        <taxon>Siluriformes</taxon>
        <taxon>Bagridae</taxon>
        <taxon>Hemibagrus</taxon>
    </lineage>
</organism>
<name>A0AAE0QDQ8_9TELE</name>